<sequence>MAGVSKAPELRVIVVGKTGGGKSATGNTILGEEKFVSDVSPNSVTRKCEKKEGDFRGRKITVVDTPGYFDPDRGNKETSRIIRDSVEVLDPGFHAIVLVLKLDRFTPEEKAVADEVQRILKVKARDYTILLFTRKEDLRGRPLTSFLAKANEDLKGVVAFCGNRYLAFNNLATGAEREAQVAELIEMIDKMRQVNPNAPLYTREMFKEDSLFDCCTLL</sequence>
<evidence type="ECO:0000256" key="3">
    <source>
        <dbReference type="ARBA" id="ARBA00023134"/>
    </source>
</evidence>
<name>A0AA97JY71_EUBMA</name>
<dbReference type="RefSeq" id="XP_054847573.1">
    <property type="nucleotide sequence ID" value="XM_054991598.1"/>
</dbReference>
<organism evidence="5 6">
    <name type="scientific">Eublepharis macularius</name>
    <name type="common">Leopard gecko</name>
    <name type="synonym">Cyrtodactylus macularius</name>
    <dbReference type="NCBI Taxonomy" id="481883"/>
    <lineage>
        <taxon>Eukaryota</taxon>
        <taxon>Metazoa</taxon>
        <taxon>Chordata</taxon>
        <taxon>Craniata</taxon>
        <taxon>Vertebrata</taxon>
        <taxon>Euteleostomi</taxon>
        <taxon>Lepidosauria</taxon>
        <taxon>Squamata</taxon>
        <taxon>Bifurcata</taxon>
        <taxon>Gekkota</taxon>
        <taxon>Eublepharidae</taxon>
        <taxon>Eublepharinae</taxon>
        <taxon>Eublepharis</taxon>
    </lineage>
</organism>
<keyword evidence="2" id="KW-0547">Nucleotide-binding</keyword>
<dbReference type="FunFam" id="3.40.50.300:FF:000366">
    <property type="entry name" value="GTPase, IMAP family member 2"/>
    <property type="match status" value="1"/>
</dbReference>
<gene>
    <name evidence="6" type="primary">LOC129337689</name>
</gene>
<dbReference type="AlphaFoldDB" id="A0AA97JY71"/>
<keyword evidence="3" id="KW-0342">GTP-binding</keyword>
<evidence type="ECO:0000313" key="5">
    <source>
        <dbReference type="Proteomes" id="UP001190640"/>
    </source>
</evidence>
<dbReference type="Pfam" id="PF04548">
    <property type="entry name" value="AIG1"/>
    <property type="match status" value="1"/>
</dbReference>
<dbReference type="SUPFAM" id="SSF52540">
    <property type="entry name" value="P-loop containing nucleoside triphosphate hydrolases"/>
    <property type="match status" value="1"/>
</dbReference>
<evidence type="ECO:0000313" key="6">
    <source>
        <dbReference type="RefSeq" id="XP_054847573.1"/>
    </source>
</evidence>
<evidence type="ECO:0000256" key="2">
    <source>
        <dbReference type="ARBA" id="ARBA00022741"/>
    </source>
</evidence>
<dbReference type="Proteomes" id="UP001190640">
    <property type="component" value="Chromosome 11"/>
</dbReference>
<dbReference type="PROSITE" id="PS51720">
    <property type="entry name" value="G_AIG1"/>
    <property type="match status" value="1"/>
</dbReference>
<evidence type="ECO:0000256" key="1">
    <source>
        <dbReference type="ARBA" id="ARBA00008535"/>
    </source>
</evidence>
<accession>A0AA97JY71</accession>
<dbReference type="GO" id="GO:0005525">
    <property type="term" value="F:GTP binding"/>
    <property type="evidence" value="ECO:0007669"/>
    <property type="project" value="UniProtKB-KW"/>
</dbReference>
<protein>
    <submittedName>
        <fullName evidence="6">GTPase IMAP family member 4-like isoform X2</fullName>
    </submittedName>
</protein>
<dbReference type="CDD" id="cd01852">
    <property type="entry name" value="AIG1"/>
    <property type="match status" value="1"/>
</dbReference>
<proteinExistence type="inferred from homology"/>
<evidence type="ECO:0000259" key="4">
    <source>
        <dbReference type="PROSITE" id="PS51720"/>
    </source>
</evidence>
<dbReference type="InterPro" id="IPR006703">
    <property type="entry name" value="G_AIG1"/>
</dbReference>
<comment type="similarity">
    <text evidence="1">Belongs to the TRAFAC class TrmE-Era-EngA-EngB-Septin-like GTPase superfamily. AIG1/Toc34/Toc159-like paraseptin GTPase family. IAN subfamily.</text>
</comment>
<dbReference type="InterPro" id="IPR027417">
    <property type="entry name" value="P-loop_NTPase"/>
</dbReference>
<dbReference type="PANTHER" id="PTHR10903:SF170">
    <property type="entry name" value="GTPASE IMAP FAMILY MEMBER 7"/>
    <property type="match status" value="1"/>
</dbReference>
<feature type="domain" description="AIG1-type G" evidence="4">
    <location>
        <begin position="7"/>
        <end position="210"/>
    </location>
</feature>
<reference evidence="6" key="1">
    <citation type="submission" date="2025-08" db="UniProtKB">
        <authorList>
            <consortium name="RefSeq"/>
        </authorList>
    </citation>
    <scope>IDENTIFICATION</scope>
    <source>
        <tissue evidence="6">Blood</tissue>
    </source>
</reference>
<dbReference type="PANTHER" id="PTHR10903">
    <property type="entry name" value="GTPASE, IMAP FAMILY MEMBER-RELATED"/>
    <property type="match status" value="1"/>
</dbReference>
<dbReference type="Gene3D" id="3.40.50.300">
    <property type="entry name" value="P-loop containing nucleotide triphosphate hydrolases"/>
    <property type="match status" value="1"/>
</dbReference>
<keyword evidence="5" id="KW-1185">Reference proteome</keyword>
<dbReference type="GeneID" id="129337689"/>
<dbReference type="InterPro" id="IPR045058">
    <property type="entry name" value="GIMA/IAN/Toc"/>
</dbReference>